<evidence type="ECO:0000313" key="2">
    <source>
        <dbReference type="EMBL" id="SPC18760.1"/>
    </source>
</evidence>
<dbReference type="AlphaFoldDB" id="A0A7Z7JBX8"/>
<keyword evidence="2" id="KW-0808">Transferase</keyword>
<proteinExistence type="predicted"/>
<organism evidence="2">
    <name type="scientific">Cupriavidus taiwanensis</name>
    <dbReference type="NCBI Taxonomy" id="164546"/>
    <lineage>
        <taxon>Bacteria</taxon>
        <taxon>Pseudomonadati</taxon>
        <taxon>Pseudomonadota</taxon>
        <taxon>Betaproteobacteria</taxon>
        <taxon>Burkholderiales</taxon>
        <taxon>Burkholderiaceae</taxon>
        <taxon>Cupriavidus</taxon>
    </lineage>
</organism>
<dbReference type="GO" id="GO:0016740">
    <property type="term" value="F:transferase activity"/>
    <property type="evidence" value="ECO:0007669"/>
    <property type="project" value="UniProtKB-KW"/>
</dbReference>
<accession>A0A7Z7JBX8</accession>
<feature type="domain" description="Glycosyltransferase 2-like" evidence="1">
    <location>
        <begin position="59"/>
        <end position="149"/>
    </location>
</feature>
<protein>
    <submittedName>
        <fullName evidence="2">Glycosyl transferase, family 2</fullName>
    </submittedName>
</protein>
<comment type="caution">
    <text evidence="2">The sequence shown here is derived from an EMBL/GenBank/DDBJ whole genome shotgun (WGS) entry which is preliminary data.</text>
</comment>
<dbReference type="InterPro" id="IPR001173">
    <property type="entry name" value="Glyco_trans_2-like"/>
</dbReference>
<dbReference type="Gene3D" id="3.90.550.10">
    <property type="entry name" value="Spore Coat Polysaccharide Biosynthesis Protein SpsA, Chain A"/>
    <property type="match status" value="1"/>
</dbReference>
<gene>
    <name evidence="2" type="ORF">CBM2594_A80199</name>
</gene>
<dbReference type="Proteomes" id="UP000257139">
    <property type="component" value="Chromosome CBM2594_a"/>
</dbReference>
<dbReference type="PANTHER" id="PTHR43179:SF7">
    <property type="entry name" value="RHAMNOSYLTRANSFERASE WBBL"/>
    <property type="match status" value="1"/>
</dbReference>
<dbReference type="EMBL" id="OGUU01000012">
    <property type="protein sequence ID" value="SPC18760.1"/>
    <property type="molecule type" value="Genomic_DNA"/>
</dbReference>
<dbReference type="PANTHER" id="PTHR43179">
    <property type="entry name" value="RHAMNOSYLTRANSFERASE WBBL"/>
    <property type="match status" value="1"/>
</dbReference>
<dbReference type="RefSeq" id="WP_051373393.1">
    <property type="nucleotide sequence ID" value="NZ_LT976871.1"/>
</dbReference>
<sequence>MNKKIGRPVITVSIVSHNQTELMTPLLRQLAVVAKTTPLRVIVTENVLGNLPDFPRIEGLDLIYVKNKHPKGFGANHNAAFGYCDTPFFCVLNPDIRLMEDPFCELLKRLEENPGVAGPRVIDGQGGVEDSARKVPSLRSLFGRIVRRILGLSNRRDYDSNDNIFVHWLAGMCLVFDRGLFQSLGGFDVRYHMYCEDVDICLRTWLSGKAVSYVNSARVQHDARRDSHRNFRYMWWHVVSLIRLFTSRVYWTFPGMRA</sequence>
<evidence type="ECO:0000259" key="1">
    <source>
        <dbReference type="Pfam" id="PF00535"/>
    </source>
</evidence>
<dbReference type="InterPro" id="IPR029044">
    <property type="entry name" value="Nucleotide-diphossugar_trans"/>
</dbReference>
<dbReference type="Pfam" id="PF00535">
    <property type="entry name" value="Glycos_transf_2"/>
    <property type="match status" value="1"/>
</dbReference>
<dbReference type="SUPFAM" id="SSF53448">
    <property type="entry name" value="Nucleotide-diphospho-sugar transferases"/>
    <property type="match status" value="1"/>
</dbReference>
<reference evidence="2" key="1">
    <citation type="submission" date="2018-01" db="EMBL/GenBank/DDBJ databases">
        <authorList>
            <person name="Clerissi C."/>
        </authorList>
    </citation>
    <scope>NUCLEOTIDE SEQUENCE [LARGE SCALE GENOMIC DNA]</scope>
    <source>
        <strain evidence="2">Cupriavidus taiwanensis STM 6021</strain>
    </source>
</reference>
<name>A0A7Z7JBX8_9BURK</name>